<evidence type="ECO:0000313" key="8">
    <source>
        <dbReference type="EMBL" id="KAH7547080.1"/>
    </source>
</evidence>
<feature type="region of interest" description="Disordered" evidence="6">
    <location>
        <begin position="328"/>
        <end position="374"/>
    </location>
</feature>
<gene>
    <name evidence="8" type="ORF">FEM48_Zijuj01G0269200</name>
</gene>
<dbReference type="InterPro" id="IPR003162">
    <property type="entry name" value="TFIID-31"/>
</dbReference>
<evidence type="ECO:0000256" key="4">
    <source>
        <dbReference type="ARBA" id="ARBA00023163"/>
    </source>
</evidence>
<dbReference type="AlphaFoldDB" id="A0A978W546"/>
<dbReference type="GO" id="GO:0003713">
    <property type="term" value="F:transcription coactivator activity"/>
    <property type="evidence" value="ECO:0007669"/>
    <property type="project" value="TreeGrafter"/>
</dbReference>
<evidence type="ECO:0000313" key="9">
    <source>
        <dbReference type="Proteomes" id="UP000813462"/>
    </source>
</evidence>
<keyword evidence="3" id="KW-0805">Transcription regulation</keyword>
<dbReference type="EMBL" id="JAEACU010000001">
    <property type="protein sequence ID" value="KAH7547080.1"/>
    <property type="molecule type" value="Genomic_DNA"/>
</dbReference>
<dbReference type="InterPro" id="IPR051431">
    <property type="entry name" value="TFIID_subunit_9"/>
</dbReference>
<sequence length="374" mass="41607">MATYAYTNQYSSQRSVAMVLALVSAVVLSPLYVGRKNDNRHYETILGSGFVLPMVLAGLIIAIKTTSSSGSNSLSSAQSGSFFPSPEPSWVLRIGSSSWGLAGVLLMLLFVLSWQAFLYLESSDPDSLSDSDSSLLLLLNISLLSGKQEKRKMADGDEDLPRDAKIVKSLLKSMGVEDYEPRVIHQFLELWYRYVVDVLTDAQVYSEHSGKAAIDCDDVKLAIQSKVNFSFSQPPPREVKLIVQLTFQLSSDFVTIFILSSACVCELYTAKFFFFFFFLNLSSHQVLLELARNRNKIPLPRSIAGPGIPLPPEQDTLISPNYQLAIPKKQSAQAVEETEEDDEGVDPNPPHEQKMDMPQHTPQRVSFPLVKRTK</sequence>
<accession>A0A978W546</accession>
<dbReference type="Gene3D" id="1.10.20.10">
    <property type="entry name" value="Histone, subunit A"/>
    <property type="match status" value="1"/>
</dbReference>
<feature type="transmembrane region" description="Helical" evidence="7">
    <location>
        <begin position="45"/>
        <end position="63"/>
    </location>
</feature>
<keyword evidence="4" id="KW-0804">Transcription</keyword>
<evidence type="ECO:0000256" key="6">
    <source>
        <dbReference type="SAM" id="MobiDB-lite"/>
    </source>
</evidence>
<organism evidence="8 9">
    <name type="scientific">Ziziphus jujuba var. spinosa</name>
    <dbReference type="NCBI Taxonomy" id="714518"/>
    <lineage>
        <taxon>Eukaryota</taxon>
        <taxon>Viridiplantae</taxon>
        <taxon>Streptophyta</taxon>
        <taxon>Embryophyta</taxon>
        <taxon>Tracheophyta</taxon>
        <taxon>Spermatophyta</taxon>
        <taxon>Magnoliopsida</taxon>
        <taxon>eudicotyledons</taxon>
        <taxon>Gunneridae</taxon>
        <taxon>Pentapetalae</taxon>
        <taxon>rosids</taxon>
        <taxon>fabids</taxon>
        <taxon>Rosales</taxon>
        <taxon>Rhamnaceae</taxon>
        <taxon>Paliureae</taxon>
        <taxon>Ziziphus</taxon>
    </lineage>
</organism>
<name>A0A978W546_ZIZJJ</name>
<reference evidence="8" key="1">
    <citation type="journal article" date="2021" name="Front. Plant Sci.">
        <title>Chromosome-Scale Genome Assembly for Chinese Sour Jujube and Insights Into Its Genome Evolution and Domestication Signature.</title>
        <authorList>
            <person name="Shen L.-Y."/>
            <person name="Luo H."/>
            <person name="Wang X.-L."/>
            <person name="Wang X.-M."/>
            <person name="Qiu X.-J."/>
            <person name="Liu H."/>
            <person name="Zhou S.-S."/>
            <person name="Jia K.-H."/>
            <person name="Nie S."/>
            <person name="Bao Y.-T."/>
            <person name="Zhang R.-G."/>
            <person name="Yun Q.-Z."/>
            <person name="Chai Y.-H."/>
            <person name="Lu J.-Y."/>
            <person name="Li Y."/>
            <person name="Zhao S.-W."/>
            <person name="Mao J.-F."/>
            <person name="Jia S.-G."/>
            <person name="Mao Y.-M."/>
        </authorList>
    </citation>
    <scope>NUCLEOTIDE SEQUENCE</scope>
    <source>
        <strain evidence="8">AT0</strain>
        <tissue evidence="8">Leaf</tissue>
    </source>
</reference>
<dbReference type="SUPFAM" id="SSF47113">
    <property type="entry name" value="Histone-fold"/>
    <property type="match status" value="1"/>
</dbReference>
<dbReference type="PANTHER" id="PTHR48068:SF4">
    <property type="entry name" value="TATA-BOX BINDING PROTEIN ASSOCIATED FACTOR 9"/>
    <property type="match status" value="1"/>
</dbReference>
<evidence type="ECO:0000256" key="1">
    <source>
        <dbReference type="ARBA" id="ARBA00004123"/>
    </source>
</evidence>
<feature type="transmembrane region" description="Helical" evidence="7">
    <location>
        <begin position="15"/>
        <end position="33"/>
    </location>
</feature>
<dbReference type="CDD" id="cd07979">
    <property type="entry name" value="HFD_TAF9"/>
    <property type="match status" value="1"/>
</dbReference>
<dbReference type="Proteomes" id="UP000813462">
    <property type="component" value="Unassembled WGS sequence"/>
</dbReference>
<proteinExistence type="inferred from homology"/>
<evidence type="ECO:0000256" key="2">
    <source>
        <dbReference type="ARBA" id="ARBA00007646"/>
    </source>
</evidence>
<comment type="subcellular location">
    <subcellularLocation>
        <location evidence="1">Nucleus</location>
    </subcellularLocation>
</comment>
<feature type="transmembrane region" description="Helical" evidence="7">
    <location>
        <begin position="99"/>
        <end position="120"/>
    </location>
</feature>
<keyword evidence="7" id="KW-0812">Transmembrane</keyword>
<comment type="similarity">
    <text evidence="2">Belongs to the TAF9 family.</text>
</comment>
<evidence type="ECO:0000256" key="7">
    <source>
        <dbReference type="SAM" id="Phobius"/>
    </source>
</evidence>
<dbReference type="Pfam" id="PF02291">
    <property type="entry name" value="TFIID-31kDa"/>
    <property type="match status" value="2"/>
</dbReference>
<keyword evidence="5" id="KW-0539">Nucleus</keyword>
<comment type="caution">
    <text evidence="8">The sequence shown here is derived from an EMBL/GenBank/DDBJ whole genome shotgun (WGS) entry which is preliminary data.</text>
</comment>
<feature type="compositionally biased region" description="Acidic residues" evidence="6">
    <location>
        <begin position="336"/>
        <end position="345"/>
    </location>
</feature>
<dbReference type="InterPro" id="IPR009072">
    <property type="entry name" value="Histone-fold"/>
</dbReference>
<dbReference type="PANTHER" id="PTHR48068">
    <property type="entry name" value="TAF9 RNA POLYMERASE II, TATA BOX-BINDING PROTEIN (TBP)-ASSOCIATED FACTOR"/>
    <property type="match status" value="1"/>
</dbReference>
<dbReference type="FunFam" id="1.10.20.10:FF:000018">
    <property type="entry name" value="Transcription initiation factor TFIID subunit 9"/>
    <property type="match status" value="1"/>
</dbReference>
<keyword evidence="7" id="KW-1133">Transmembrane helix</keyword>
<dbReference type="GO" id="GO:0016251">
    <property type="term" value="F:RNA polymerase II general transcription initiation factor activity"/>
    <property type="evidence" value="ECO:0007669"/>
    <property type="project" value="TreeGrafter"/>
</dbReference>
<evidence type="ECO:0000256" key="5">
    <source>
        <dbReference type="ARBA" id="ARBA00023242"/>
    </source>
</evidence>
<dbReference type="GO" id="GO:0051123">
    <property type="term" value="P:RNA polymerase II preinitiation complex assembly"/>
    <property type="evidence" value="ECO:0007669"/>
    <property type="project" value="TreeGrafter"/>
</dbReference>
<evidence type="ECO:0000256" key="3">
    <source>
        <dbReference type="ARBA" id="ARBA00023015"/>
    </source>
</evidence>
<keyword evidence="7" id="KW-0472">Membrane</keyword>
<dbReference type="GO" id="GO:0046982">
    <property type="term" value="F:protein heterodimerization activity"/>
    <property type="evidence" value="ECO:0007669"/>
    <property type="project" value="InterPro"/>
</dbReference>
<protein>
    <recommendedName>
        <fullName evidence="10">Transcription initiation factor TFIID subunit 9</fullName>
    </recommendedName>
</protein>
<dbReference type="GO" id="GO:0005669">
    <property type="term" value="C:transcription factor TFIID complex"/>
    <property type="evidence" value="ECO:0007669"/>
    <property type="project" value="TreeGrafter"/>
</dbReference>
<dbReference type="GO" id="GO:0000124">
    <property type="term" value="C:SAGA complex"/>
    <property type="evidence" value="ECO:0007669"/>
    <property type="project" value="TreeGrafter"/>
</dbReference>
<evidence type="ECO:0008006" key="10">
    <source>
        <dbReference type="Google" id="ProtNLM"/>
    </source>
</evidence>